<evidence type="ECO:0000313" key="1">
    <source>
        <dbReference type="EMBL" id="KKN08825.1"/>
    </source>
</evidence>
<organism evidence="1">
    <name type="scientific">marine sediment metagenome</name>
    <dbReference type="NCBI Taxonomy" id="412755"/>
    <lineage>
        <taxon>unclassified sequences</taxon>
        <taxon>metagenomes</taxon>
        <taxon>ecological metagenomes</taxon>
    </lineage>
</organism>
<dbReference type="AlphaFoldDB" id="A0A0F9MNC3"/>
<proteinExistence type="predicted"/>
<dbReference type="EMBL" id="LAZR01004414">
    <property type="protein sequence ID" value="KKN08825.1"/>
    <property type="molecule type" value="Genomic_DNA"/>
</dbReference>
<accession>A0A0F9MNC3</accession>
<gene>
    <name evidence="1" type="ORF">LCGC14_1052940</name>
</gene>
<reference evidence="1" key="1">
    <citation type="journal article" date="2015" name="Nature">
        <title>Complex archaea that bridge the gap between prokaryotes and eukaryotes.</title>
        <authorList>
            <person name="Spang A."/>
            <person name="Saw J.H."/>
            <person name="Jorgensen S.L."/>
            <person name="Zaremba-Niedzwiedzka K."/>
            <person name="Martijn J."/>
            <person name="Lind A.E."/>
            <person name="van Eijk R."/>
            <person name="Schleper C."/>
            <person name="Guy L."/>
            <person name="Ettema T.J."/>
        </authorList>
    </citation>
    <scope>NUCLEOTIDE SEQUENCE</scope>
</reference>
<protein>
    <submittedName>
        <fullName evidence="1">Uncharacterized protein</fullName>
    </submittedName>
</protein>
<sequence length="301" mass="33557">MATLAAMTDDVLDMVYGVARIERPAEDTLVTAVSGTTDVAWELTTPALWKRGDYCEDQAAGEIVIMTTDHPAAGNDVTVRRAQNGTTALAAYATTDVFYKNPIFPRYRIERFINETVDNDLFPHVWMVGETTVSFTVGDTTYEMPTDCGDVTQVYQSDLNSDGKFYPIDTQAWEYVAVVAAAESTNQNFLRIRKVIDETATVYVTYKQKPDSSSLTDLSAPLAAMVPWRVVGKLLAGTRLTPARSAPGRATPVANQSGSQLSRDFAAFDVEFRRMRKDEQNRLNRQVPIQKRFQRSRVWVG</sequence>
<comment type="caution">
    <text evidence="1">The sequence shown here is derived from an EMBL/GenBank/DDBJ whole genome shotgun (WGS) entry which is preliminary data.</text>
</comment>
<name>A0A0F9MNC3_9ZZZZ</name>